<name>A0A540VE95_9CHLR</name>
<keyword evidence="1" id="KW-0805">Transcription regulation</keyword>
<dbReference type="CDD" id="cd07377">
    <property type="entry name" value="WHTH_GntR"/>
    <property type="match status" value="1"/>
</dbReference>
<dbReference type="InterPro" id="IPR000524">
    <property type="entry name" value="Tscrpt_reg_HTH_GntR"/>
</dbReference>
<sequence>MTIYALSLSHFCASIRRNIYEYIRRNATHHLCRFHSIHRFHRTDMSHITIYRSIPEQIAARLQQDILLGILQPGQPLREQDLSSEFGVSRGPIREAFRQLTEQGLLTLEPNKGVRVAQLPSPKVRPLIAELRRKIELFVLENIFERITEADLAAWEEILEEMRRACERNDLRSLVEQDLRFHRAIIQSHDDEGLLILWQPIALRMLMQYNRFTDLMDSYHEHRRILDAIRAHDKAAALQALQENIQ</sequence>
<dbReference type="Gene3D" id="1.10.10.10">
    <property type="entry name" value="Winged helix-like DNA-binding domain superfamily/Winged helix DNA-binding domain"/>
    <property type="match status" value="1"/>
</dbReference>
<dbReference type="SMART" id="SM00345">
    <property type="entry name" value="HTH_GNTR"/>
    <property type="match status" value="1"/>
</dbReference>
<dbReference type="GO" id="GO:0003700">
    <property type="term" value="F:DNA-binding transcription factor activity"/>
    <property type="evidence" value="ECO:0007669"/>
    <property type="project" value="InterPro"/>
</dbReference>
<dbReference type="FunCoup" id="A0A540VE95">
    <property type="interactions" value="6"/>
</dbReference>
<evidence type="ECO:0000256" key="2">
    <source>
        <dbReference type="ARBA" id="ARBA00023125"/>
    </source>
</evidence>
<dbReference type="Proteomes" id="UP000317371">
    <property type="component" value="Unassembled WGS sequence"/>
</dbReference>
<dbReference type="SUPFAM" id="SSF48008">
    <property type="entry name" value="GntR ligand-binding domain-like"/>
    <property type="match status" value="1"/>
</dbReference>
<dbReference type="InterPro" id="IPR036388">
    <property type="entry name" value="WH-like_DNA-bd_sf"/>
</dbReference>
<dbReference type="SUPFAM" id="SSF46785">
    <property type="entry name" value="Winged helix' DNA-binding domain"/>
    <property type="match status" value="1"/>
</dbReference>
<dbReference type="PRINTS" id="PR00035">
    <property type="entry name" value="HTHGNTR"/>
</dbReference>
<dbReference type="AlphaFoldDB" id="A0A540VE95"/>
<keyword evidence="6" id="KW-1185">Reference proteome</keyword>
<evidence type="ECO:0000313" key="5">
    <source>
        <dbReference type="EMBL" id="TQE95076.1"/>
    </source>
</evidence>
<protein>
    <submittedName>
        <fullName evidence="5">GntR family transcriptional regulator</fullName>
    </submittedName>
</protein>
<dbReference type="SMART" id="SM00895">
    <property type="entry name" value="FCD"/>
    <property type="match status" value="1"/>
</dbReference>
<gene>
    <name evidence="5" type="ORF">FKZ61_13945</name>
</gene>
<dbReference type="PANTHER" id="PTHR43537:SF24">
    <property type="entry name" value="GLUCONATE OPERON TRANSCRIPTIONAL REPRESSOR"/>
    <property type="match status" value="1"/>
</dbReference>
<organism evidence="5 6">
    <name type="scientific">Litorilinea aerophila</name>
    <dbReference type="NCBI Taxonomy" id="1204385"/>
    <lineage>
        <taxon>Bacteria</taxon>
        <taxon>Bacillati</taxon>
        <taxon>Chloroflexota</taxon>
        <taxon>Caldilineae</taxon>
        <taxon>Caldilineales</taxon>
        <taxon>Caldilineaceae</taxon>
        <taxon>Litorilinea</taxon>
    </lineage>
</organism>
<dbReference type="InterPro" id="IPR036390">
    <property type="entry name" value="WH_DNA-bd_sf"/>
</dbReference>
<reference evidence="5 6" key="1">
    <citation type="submission" date="2019-06" db="EMBL/GenBank/DDBJ databases">
        <title>Genome sequence of Litorilinea aerophila BAA-2444.</title>
        <authorList>
            <person name="Maclea K.S."/>
            <person name="Maurais E.G."/>
            <person name="Iannazzi L.C."/>
        </authorList>
    </citation>
    <scope>NUCLEOTIDE SEQUENCE [LARGE SCALE GENOMIC DNA]</scope>
    <source>
        <strain evidence="5 6">ATCC BAA-2444</strain>
    </source>
</reference>
<dbReference type="Pfam" id="PF07729">
    <property type="entry name" value="FCD"/>
    <property type="match status" value="1"/>
</dbReference>
<dbReference type="InterPro" id="IPR008920">
    <property type="entry name" value="TF_FadR/GntR_C"/>
</dbReference>
<dbReference type="Pfam" id="PF00392">
    <property type="entry name" value="GntR"/>
    <property type="match status" value="1"/>
</dbReference>
<dbReference type="GO" id="GO:0003677">
    <property type="term" value="F:DNA binding"/>
    <property type="evidence" value="ECO:0007669"/>
    <property type="project" value="UniProtKB-KW"/>
</dbReference>
<evidence type="ECO:0000256" key="3">
    <source>
        <dbReference type="ARBA" id="ARBA00023163"/>
    </source>
</evidence>
<evidence type="ECO:0000313" key="6">
    <source>
        <dbReference type="Proteomes" id="UP000317371"/>
    </source>
</evidence>
<dbReference type="EMBL" id="VIGC01000017">
    <property type="protein sequence ID" value="TQE95076.1"/>
    <property type="molecule type" value="Genomic_DNA"/>
</dbReference>
<dbReference type="OrthoDB" id="8066003at2"/>
<dbReference type="Gene3D" id="1.20.120.530">
    <property type="entry name" value="GntR ligand-binding domain-like"/>
    <property type="match status" value="1"/>
</dbReference>
<proteinExistence type="predicted"/>
<dbReference type="PANTHER" id="PTHR43537">
    <property type="entry name" value="TRANSCRIPTIONAL REGULATOR, GNTR FAMILY"/>
    <property type="match status" value="1"/>
</dbReference>
<evidence type="ECO:0000256" key="1">
    <source>
        <dbReference type="ARBA" id="ARBA00023015"/>
    </source>
</evidence>
<keyword evidence="3" id="KW-0804">Transcription</keyword>
<accession>A0A540VE95</accession>
<comment type="caution">
    <text evidence="5">The sequence shown here is derived from an EMBL/GenBank/DDBJ whole genome shotgun (WGS) entry which is preliminary data.</text>
</comment>
<dbReference type="InParanoid" id="A0A540VE95"/>
<dbReference type="PROSITE" id="PS50949">
    <property type="entry name" value="HTH_GNTR"/>
    <property type="match status" value="1"/>
</dbReference>
<keyword evidence="2" id="KW-0238">DNA-binding</keyword>
<dbReference type="InterPro" id="IPR011711">
    <property type="entry name" value="GntR_C"/>
</dbReference>
<evidence type="ECO:0000259" key="4">
    <source>
        <dbReference type="PROSITE" id="PS50949"/>
    </source>
</evidence>
<feature type="domain" description="HTH gntR-type" evidence="4">
    <location>
        <begin position="52"/>
        <end position="119"/>
    </location>
</feature>